<evidence type="ECO:0000313" key="2">
    <source>
        <dbReference type="EMBL" id="TFB77242.1"/>
    </source>
</evidence>
<dbReference type="Proteomes" id="UP000298173">
    <property type="component" value="Unassembled WGS sequence"/>
</dbReference>
<dbReference type="InterPro" id="IPR025159">
    <property type="entry name" value="AbiEi_N"/>
</dbReference>
<sequence length="305" mass="33881">MHPLHVVCSLGHIATTDELFRRGASARHIRAALQAGQISRATRGVYVCQHADAEQRQAAALHSQIACVSAVHRFGVWCGLDTALHLMRPADARGGAGARLRVDAHGHDLHFHGAAPRFGRPGTSWLVDPVEAVWQAIHCLDEENAIACLESAQHLKFITPTQMHRLCVLAPARLHPGIREMEDTADSGVETLTRRRLRHHGFTVVAQGQVGASAGSIREDLVVEDCVALEIDGRQWHGAAKLGSDYDRDLMVEGLGRRALRLSYRQVMFDWQTTLATIERTVADALRLRNRRRGRRISGQNEPWW</sequence>
<proteinExistence type="predicted"/>
<dbReference type="RefSeq" id="WP_134501054.1">
    <property type="nucleotide sequence ID" value="NZ_SOEY01000002.1"/>
</dbReference>
<keyword evidence="3" id="KW-1185">Reference proteome</keyword>
<dbReference type="Pfam" id="PF13338">
    <property type="entry name" value="AbiEi_4"/>
    <property type="match status" value="1"/>
</dbReference>
<dbReference type="OrthoDB" id="2594539at2"/>
<name>A0A4R8V4X6_9MICO</name>
<comment type="caution">
    <text evidence="2">The sequence shown here is derived from an EMBL/GenBank/DDBJ whole genome shotgun (WGS) entry which is preliminary data.</text>
</comment>
<feature type="domain" description="AbiEi antitoxin N-terminal" evidence="1">
    <location>
        <begin position="13"/>
        <end position="47"/>
    </location>
</feature>
<evidence type="ECO:0000259" key="1">
    <source>
        <dbReference type="Pfam" id="PF13338"/>
    </source>
</evidence>
<evidence type="ECO:0000313" key="3">
    <source>
        <dbReference type="Proteomes" id="UP000298173"/>
    </source>
</evidence>
<gene>
    <name evidence="2" type="ORF">E3O06_00300</name>
</gene>
<reference evidence="2 3" key="1">
    <citation type="submission" date="2019-03" db="EMBL/GenBank/DDBJ databases">
        <title>Genomics of glacier-inhabiting Cryobacterium strains.</title>
        <authorList>
            <person name="Liu Q."/>
            <person name="Xin Y.-H."/>
        </authorList>
    </citation>
    <scope>NUCLEOTIDE SEQUENCE [LARGE SCALE GENOMIC DNA]</scope>
    <source>
        <strain evidence="2 3">HLT2-23</strain>
    </source>
</reference>
<dbReference type="EMBL" id="SOEY01000002">
    <property type="protein sequence ID" value="TFB77242.1"/>
    <property type="molecule type" value="Genomic_DNA"/>
</dbReference>
<accession>A0A4R8V4X6</accession>
<organism evidence="2 3">
    <name type="scientific">Cryobacterium glaciale</name>
    <dbReference type="NCBI Taxonomy" id="1259145"/>
    <lineage>
        <taxon>Bacteria</taxon>
        <taxon>Bacillati</taxon>
        <taxon>Actinomycetota</taxon>
        <taxon>Actinomycetes</taxon>
        <taxon>Micrococcales</taxon>
        <taxon>Microbacteriaceae</taxon>
        <taxon>Cryobacterium</taxon>
    </lineage>
</organism>
<protein>
    <recommendedName>
        <fullName evidence="1">AbiEi antitoxin N-terminal domain-containing protein</fullName>
    </recommendedName>
</protein>
<dbReference type="AlphaFoldDB" id="A0A4R8V4X6"/>